<dbReference type="PANTHER" id="PTHR48207">
    <property type="entry name" value="SUCCINATE--HYDROXYMETHYLGLUTARATE COA-TRANSFERASE"/>
    <property type="match status" value="1"/>
</dbReference>
<evidence type="ECO:0000313" key="4">
    <source>
        <dbReference type="Proteomes" id="UP000509626"/>
    </source>
</evidence>
<keyword evidence="4" id="KW-1185">Reference proteome</keyword>
<evidence type="ECO:0000256" key="2">
    <source>
        <dbReference type="SAM" id="MobiDB-lite"/>
    </source>
</evidence>
<dbReference type="InterPro" id="IPR050483">
    <property type="entry name" value="CoA-transferase_III_domain"/>
</dbReference>
<keyword evidence="1 3" id="KW-0808">Transferase</keyword>
<dbReference type="InterPro" id="IPR023606">
    <property type="entry name" value="CoA-Trfase_III_dom_1_sf"/>
</dbReference>
<dbReference type="InterPro" id="IPR044855">
    <property type="entry name" value="CoA-Trfase_III_dom3_sf"/>
</dbReference>
<evidence type="ECO:0000256" key="1">
    <source>
        <dbReference type="ARBA" id="ARBA00022679"/>
    </source>
</evidence>
<dbReference type="SUPFAM" id="SSF89796">
    <property type="entry name" value="CoA-transferase family III (CaiB/BaiF)"/>
    <property type="match status" value="1"/>
</dbReference>
<dbReference type="Proteomes" id="UP000509626">
    <property type="component" value="Chromosome"/>
</dbReference>
<dbReference type="EMBL" id="CP058579">
    <property type="protein sequence ID" value="QLG63844.1"/>
    <property type="molecule type" value="Genomic_DNA"/>
</dbReference>
<proteinExistence type="predicted"/>
<gene>
    <name evidence="3" type="ORF">HUG12_19805</name>
</gene>
<dbReference type="InterPro" id="IPR003673">
    <property type="entry name" value="CoA-Trfase_fam_III"/>
</dbReference>
<dbReference type="Gene3D" id="3.40.50.10540">
    <property type="entry name" value="Crotonobetainyl-coa:carnitine coa-transferase, domain 1"/>
    <property type="match status" value="1"/>
</dbReference>
<protein>
    <submittedName>
        <fullName evidence="3">CoA transferase</fullName>
    </submittedName>
</protein>
<dbReference type="Pfam" id="PF02515">
    <property type="entry name" value="CoA_transf_3"/>
    <property type="match status" value="1"/>
</dbReference>
<dbReference type="OrthoDB" id="28444at2157"/>
<dbReference type="KEGG" id="halu:HUG12_19805"/>
<feature type="region of interest" description="Disordered" evidence="2">
    <location>
        <begin position="40"/>
        <end position="59"/>
    </location>
</feature>
<dbReference type="PANTHER" id="PTHR48207:SF3">
    <property type="entry name" value="SUCCINATE--HYDROXYMETHYLGLUTARATE COA-TRANSFERASE"/>
    <property type="match status" value="1"/>
</dbReference>
<dbReference type="GeneID" id="56039754"/>
<name>A0A7D5QJP8_9EURY</name>
<dbReference type="AlphaFoldDB" id="A0A7D5QJP8"/>
<dbReference type="Gene3D" id="3.30.1540.10">
    <property type="entry name" value="formyl-coa transferase, domain 3"/>
    <property type="match status" value="1"/>
</dbReference>
<dbReference type="GO" id="GO:0008410">
    <property type="term" value="F:CoA-transferase activity"/>
    <property type="evidence" value="ECO:0007669"/>
    <property type="project" value="TreeGrafter"/>
</dbReference>
<accession>A0A7D5QJP8</accession>
<evidence type="ECO:0000313" key="3">
    <source>
        <dbReference type="EMBL" id="QLG63844.1"/>
    </source>
</evidence>
<dbReference type="RefSeq" id="WP_179270428.1">
    <property type="nucleotide sequence ID" value="NZ_CP058579.1"/>
</dbReference>
<organism evidence="3 4">
    <name type="scientific">Halorarum salinum</name>
    <dbReference type="NCBI Taxonomy" id="2743089"/>
    <lineage>
        <taxon>Archaea</taxon>
        <taxon>Methanobacteriati</taxon>
        <taxon>Methanobacteriota</taxon>
        <taxon>Stenosarchaea group</taxon>
        <taxon>Halobacteria</taxon>
        <taxon>Halobacteriales</taxon>
        <taxon>Haloferacaceae</taxon>
        <taxon>Halorarum</taxon>
    </lineage>
</organism>
<reference evidence="3 4" key="1">
    <citation type="submission" date="2020-06" db="EMBL/GenBank/DDBJ databases">
        <title>NJ-3-1, isolated from saline soil.</title>
        <authorList>
            <person name="Cui H.L."/>
            <person name="Shi X."/>
        </authorList>
    </citation>
    <scope>NUCLEOTIDE SEQUENCE [LARGE SCALE GENOMIC DNA]</scope>
    <source>
        <strain evidence="3 4">NJ-3-1</strain>
    </source>
</reference>
<sequence length="401" mass="43186">MAGYELLSDLTVVEMTGHRAGPFCGALLADMGAEVVKIERPGAGDPARSQGVGPEGRSGYFMANNRNKKSVTLDLKTDAGTEAALSLLGKADVFVENFGHGVVDKLGIGYEDVAERNPSIVYASIKGYGETGPLRAKPGLDLILQAEGGIMSVTGPEGGEPVKVGQAVGDLTAGMFAAIGVLGRLYERDRTPAGEFNGKFDVGLYDAIVTLLNEYLTEYSMTGSVPGPQGQSHQTLVPYQVFDTADGAVVTGVPSDDRWGDFVDMLGREELLEYGTNAERREHRETVVGIIQEEFAERDTDHWLQTLTEYGFPNGPINDVGDVATHEQTRARGLTERVEDPDWGEFDLPGHPLRYPEYDDESVVRTPAPRLGEHTEDVFAGVAGDQSTLDEWVEGDAFGPD</sequence>